<protein>
    <recommendedName>
        <fullName evidence="4 8">Protein N-terminal glutamine amidohydrolase</fullName>
        <ecNumber evidence="3 8">3.5.1.122</ecNumber>
    </recommendedName>
    <alternativeName>
        <fullName evidence="6 8">Protein NH2-terminal glutamine deamidase</fullName>
    </alternativeName>
</protein>
<dbReference type="GO" id="GO:0005634">
    <property type="term" value="C:nucleus"/>
    <property type="evidence" value="ECO:0007669"/>
    <property type="project" value="TreeGrafter"/>
</dbReference>
<name>A0A166JEK3_9AGAM</name>
<evidence type="ECO:0000256" key="2">
    <source>
        <dbReference type="ARBA" id="ARBA00011245"/>
    </source>
</evidence>
<comment type="catalytic activity">
    <reaction evidence="7 8">
        <text>N-terminal L-glutaminyl-[protein] + H2O = N-terminal L-glutamyl-[protein] + NH4(+)</text>
        <dbReference type="Rhea" id="RHEA:50680"/>
        <dbReference type="Rhea" id="RHEA-COMP:12668"/>
        <dbReference type="Rhea" id="RHEA-COMP:12777"/>
        <dbReference type="ChEBI" id="CHEBI:15377"/>
        <dbReference type="ChEBI" id="CHEBI:28938"/>
        <dbReference type="ChEBI" id="CHEBI:64721"/>
        <dbReference type="ChEBI" id="CHEBI:64722"/>
        <dbReference type="EC" id="3.5.1.122"/>
    </reaction>
</comment>
<feature type="non-terminal residue" evidence="10">
    <location>
        <position position="220"/>
    </location>
</feature>
<evidence type="ECO:0000256" key="5">
    <source>
        <dbReference type="ARBA" id="ARBA00022801"/>
    </source>
</evidence>
<dbReference type="AlphaFoldDB" id="A0A166JEK3"/>
<dbReference type="GO" id="GO:0008418">
    <property type="term" value="F:protein-N-terminal asparagine amidohydrolase activity"/>
    <property type="evidence" value="ECO:0007669"/>
    <property type="project" value="UniProtKB-UniRule"/>
</dbReference>
<keyword evidence="5 8" id="KW-0378">Hydrolase</keyword>
<dbReference type="EMBL" id="KV417552">
    <property type="protein sequence ID" value="KZP20776.1"/>
    <property type="molecule type" value="Genomic_DNA"/>
</dbReference>
<comment type="similarity">
    <text evidence="1 8">Belongs to the NTAQ1 family.</text>
</comment>
<dbReference type="Gene3D" id="3.10.620.10">
    <property type="entry name" value="Protein N-terminal glutamine amidohydrolase, alpha beta roll"/>
    <property type="match status" value="1"/>
</dbReference>
<evidence type="ECO:0000256" key="4">
    <source>
        <dbReference type="ARBA" id="ARBA00021247"/>
    </source>
</evidence>
<organism evidence="10 11">
    <name type="scientific">Athelia psychrophila</name>
    <dbReference type="NCBI Taxonomy" id="1759441"/>
    <lineage>
        <taxon>Eukaryota</taxon>
        <taxon>Fungi</taxon>
        <taxon>Dikarya</taxon>
        <taxon>Basidiomycota</taxon>
        <taxon>Agaricomycotina</taxon>
        <taxon>Agaricomycetes</taxon>
        <taxon>Agaricomycetidae</taxon>
        <taxon>Atheliales</taxon>
        <taxon>Atheliaceae</taxon>
        <taxon>Athelia</taxon>
    </lineage>
</organism>
<reference evidence="10 11" key="1">
    <citation type="journal article" date="2016" name="Mol. Biol. Evol.">
        <title>Comparative Genomics of Early-Diverging Mushroom-Forming Fungi Provides Insights into the Origins of Lignocellulose Decay Capabilities.</title>
        <authorList>
            <person name="Nagy L.G."/>
            <person name="Riley R."/>
            <person name="Tritt A."/>
            <person name="Adam C."/>
            <person name="Daum C."/>
            <person name="Floudas D."/>
            <person name="Sun H."/>
            <person name="Yadav J.S."/>
            <person name="Pangilinan J."/>
            <person name="Larsson K.H."/>
            <person name="Matsuura K."/>
            <person name="Barry K."/>
            <person name="Labutti K."/>
            <person name="Kuo R."/>
            <person name="Ohm R.A."/>
            <person name="Bhattacharya S.S."/>
            <person name="Shirouzu T."/>
            <person name="Yoshinaga Y."/>
            <person name="Martin F.M."/>
            <person name="Grigoriev I.V."/>
            <person name="Hibbett D.S."/>
        </authorList>
    </citation>
    <scope>NUCLEOTIDE SEQUENCE [LARGE SCALE GENOMIC DNA]</scope>
    <source>
        <strain evidence="10 11">CBS 109695</strain>
    </source>
</reference>
<dbReference type="Pfam" id="PF09764">
    <property type="entry name" value="Nt_Gln_amidase"/>
    <property type="match status" value="1"/>
</dbReference>
<dbReference type="InterPro" id="IPR037132">
    <property type="entry name" value="N_Gln_amidohydro_ab_roll_sf"/>
</dbReference>
<dbReference type="PANTHER" id="PTHR13035:SF0">
    <property type="entry name" value="PROTEIN N-TERMINAL GLUTAMINE AMIDOHYDROLASE"/>
    <property type="match status" value="1"/>
</dbReference>
<dbReference type="GO" id="GO:0005829">
    <property type="term" value="C:cytosol"/>
    <property type="evidence" value="ECO:0007669"/>
    <property type="project" value="TreeGrafter"/>
</dbReference>
<dbReference type="InterPro" id="IPR039733">
    <property type="entry name" value="NTAQ1"/>
</dbReference>
<evidence type="ECO:0000256" key="6">
    <source>
        <dbReference type="ARBA" id="ARBA00029677"/>
    </source>
</evidence>
<dbReference type="OrthoDB" id="191192at2759"/>
<dbReference type="EC" id="3.5.1.122" evidence="3 8"/>
<evidence type="ECO:0000313" key="11">
    <source>
        <dbReference type="Proteomes" id="UP000076532"/>
    </source>
</evidence>
<evidence type="ECO:0000256" key="1">
    <source>
        <dbReference type="ARBA" id="ARBA00008985"/>
    </source>
</evidence>
<sequence>PPRLPPDSLYAGCYCEENIYLLARQFALDPALARAWDVFAVFISNGSKTVALWNQRLAATPGEVVVWDYHVVLLLRVKAKHLDANQRGQIEWPSAAWIYDFDSVLNGASMGDPISWQSASAMTYATPIPQVTSAPGWTLVLLDADSEEFYRSVFRVVPADTLFAQFASDRSHMLVPVDSPRYRPASPHAYTAPLPAWPAIRGAGVGAEVATNLMAAFVGM</sequence>
<comment type="function">
    <text evidence="8">Mediates the side-chain deamidation of N-terminal glutamine residues to glutamate, an important step in N-end rule pathway of protein degradation. Conversion of the resulting N-terminal glutamine to glutamate renders the protein susceptible to arginylation, polyubiquitination and degradation as specified by the N-end rule. Does not act on substrates with internal or C-terminal glutamine and does not act on non-glutamine residues in any position.</text>
</comment>
<dbReference type="PANTHER" id="PTHR13035">
    <property type="entry name" value="PROTEIN N-TERMINAL GLUTAMINE AMIDOHYDROLASE"/>
    <property type="match status" value="1"/>
</dbReference>
<evidence type="ECO:0000313" key="10">
    <source>
        <dbReference type="EMBL" id="KZP20776.1"/>
    </source>
</evidence>
<dbReference type="GO" id="GO:0070773">
    <property type="term" value="F:protein-N-terminal glutamine amidohydrolase activity"/>
    <property type="evidence" value="ECO:0007669"/>
    <property type="project" value="UniProtKB-UniRule"/>
</dbReference>
<accession>A0A166JEK3</accession>
<evidence type="ECO:0000259" key="9">
    <source>
        <dbReference type="Pfam" id="PF09764"/>
    </source>
</evidence>
<feature type="non-terminal residue" evidence="10">
    <location>
        <position position="1"/>
    </location>
</feature>
<keyword evidence="11" id="KW-1185">Reference proteome</keyword>
<dbReference type="Proteomes" id="UP000076532">
    <property type="component" value="Unassembled WGS sequence"/>
</dbReference>
<proteinExistence type="inferred from homology"/>
<comment type="subunit">
    <text evidence="2 8">Monomer.</text>
</comment>
<evidence type="ECO:0000256" key="7">
    <source>
        <dbReference type="ARBA" id="ARBA00048768"/>
    </source>
</evidence>
<dbReference type="InterPro" id="IPR023128">
    <property type="entry name" value="Prot_N_Gln_amidohydro_ab_roll"/>
</dbReference>
<feature type="domain" description="Protein N-terminal glutamine amidohydrolase alpha beta roll" evidence="9">
    <location>
        <begin position="10"/>
        <end position="214"/>
    </location>
</feature>
<gene>
    <name evidence="10" type="ORF">FIBSPDRAFT_692145</name>
</gene>
<evidence type="ECO:0000256" key="3">
    <source>
        <dbReference type="ARBA" id="ARBA00012718"/>
    </source>
</evidence>
<evidence type="ECO:0000256" key="8">
    <source>
        <dbReference type="RuleBase" id="RU367082"/>
    </source>
</evidence>